<reference evidence="2 3" key="1">
    <citation type="submission" date="2022-05" db="EMBL/GenBank/DDBJ databases">
        <authorList>
            <consortium name="Genoscope - CEA"/>
            <person name="William W."/>
        </authorList>
    </citation>
    <scope>NUCLEOTIDE SEQUENCE [LARGE SCALE GENOMIC DNA]</scope>
</reference>
<evidence type="ECO:0000313" key="2">
    <source>
        <dbReference type="EMBL" id="CAH3129177.1"/>
    </source>
</evidence>
<sequence>MIAASKSERRWSSDPLRGNKRRLGSKLHFRPKTTYIDSTSFDFQALDAGISFCIPLSLLRALASHQFKPTKSSKSSCLTEIPPHVIEKMKTKAYHFIGVDALLSK</sequence>
<accession>A0ABN8P1V2</accession>
<comment type="caution">
    <text evidence="2">The sequence shown here is derived from an EMBL/GenBank/DDBJ whole genome shotgun (WGS) entry which is preliminary data.</text>
</comment>
<protein>
    <submittedName>
        <fullName evidence="2">Uncharacterized protein</fullName>
    </submittedName>
</protein>
<organism evidence="2 3">
    <name type="scientific">Porites lobata</name>
    <dbReference type="NCBI Taxonomy" id="104759"/>
    <lineage>
        <taxon>Eukaryota</taxon>
        <taxon>Metazoa</taxon>
        <taxon>Cnidaria</taxon>
        <taxon>Anthozoa</taxon>
        <taxon>Hexacorallia</taxon>
        <taxon>Scleractinia</taxon>
        <taxon>Fungiina</taxon>
        <taxon>Poritidae</taxon>
        <taxon>Porites</taxon>
    </lineage>
</organism>
<proteinExistence type="predicted"/>
<feature type="region of interest" description="Disordered" evidence="1">
    <location>
        <begin position="1"/>
        <end position="24"/>
    </location>
</feature>
<evidence type="ECO:0000313" key="3">
    <source>
        <dbReference type="Proteomes" id="UP001159405"/>
    </source>
</evidence>
<dbReference type="Proteomes" id="UP001159405">
    <property type="component" value="Unassembled WGS sequence"/>
</dbReference>
<name>A0ABN8P1V2_9CNID</name>
<evidence type="ECO:0000256" key="1">
    <source>
        <dbReference type="SAM" id="MobiDB-lite"/>
    </source>
</evidence>
<feature type="compositionally biased region" description="Basic and acidic residues" evidence="1">
    <location>
        <begin position="1"/>
        <end position="12"/>
    </location>
</feature>
<keyword evidence="3" id="KW-1185">Reference proteome</keyword>
<dbReference type="EMBL" id="CALNXK010000046">
    <property type="protein sequence ID" value="CAH3129177.1"/>
    <property type="molecule type" value="Genomic_DNA"/>
</dbReference>
<gene>
    <name evidence="2" type="ORF">PLOB_00034009</name>
</gene>